<dbReference type="Proteomes" id="UP000031523">
    <property type="component" value="Chromosome"/>
</dbReference>
<proteinExistence type="predicted"/>
<keyword evidence="2" id="KW-1185">Reference proteome</keyword>
<evidence type="ECO:0000313" key="1">
    <source>
        <dbReference type="EMBL" id="AJE87098.1"/>
    </source>
</evidence>
<sequence>MGWFGRQKSARGKEAGAGAAGPGGVFLLVLAVGDEQSERTVSAEVVAQLVGATKGPALAALDRYFGGDAWCPEIKTHTSRQGPCAYFAVTVAVQRGETQASMSQRIRAEFISRWDQEAGRLL</sequence>
<reference evidence="1 2" key="1">
    <citation type="submission" date="2015-01" db="EMBL/GenBank/DDBJ databases">
        <title>Enhanced salinomycin production by adjusting the supply of polyketide extender units in Streptomyce albus DSM 41398.</title>
        <authorList>
            <person name="Lu C."/>
        </authorList>
    </citation>
    <scope>NUCLEOTIDE SEQUENCE [LARGE SCALE GENOMIC DNA]</scope>
    <source>
        <strain evidence="2">ATCC 21838 / DSM 41398 / FERM P-419 / JCM 4703 / NBRC 107858</strain>
    </source>
</reference>
<organism evidence="1 2">
    <name type="scientific">Streptomyces albus (strain ATCC 21838 / DSM 41398 / FERM P-419 / JCM 4703 / NBRC 107858)</name>
    <dbReference type="NCBI Taxonomy" id="1081613"/>
    <lineage>
        <taxon>Bacteria</taxon>
        <taxon>Bacillati</taxon>
        <taxon>Actinomycetota</taxon>
        <taxon>Actinomycetes</taxon>
        <taxon>Kitasatosporales</taxon>
        <taxon>Streptomycetaceae</taxon>
        <taxon>Streptomyces</taxon>
    </lineage>
</organism>
<protein>
    <submittedName>
        <fullName evidence="1">Uncharacterized protein</fullName>
    </submittedName>
</protein>
<evidence type="ECO:0000313" key="2">
    <source>
        <dbReference type="Proteomes" id="UP000031523"/>
    </source>
</evidence>
<gene>
    <name evidence="1" type="ORF">SLNWT_6722</name>
</gene>
<accession>A0A0B5EW90</accession>
<dbReference type="KEGG" id="sals:SLNWT_6722"/>
<dbReference type="EMBL" id="CP010519">
    <property type="protein sequence ID" value="AJE87098.1"/>
    <property type="molecule type" value="Genomic_DNA"/>
</dbReference>
<dbReference type="AlphaFoldDB" id="A0A0B5EW90"/>
<name>A0A0B5EW90_STRA4</name>